<evidence type="ECO:0000256" key="3">
    <source>
        <dbReference type="ARBA" id="ARBA00023163"/>
    </source>
</evidence>
<dbReference type="SMART" id="SM00866">
    <property type="entry name" value="UTRA"/>
    <property type="match status" value="1"/>
</dbReference>
<dbReference type="GO" id="GO:0045892">
    <property type="term" value="P:negative regulation of DNA-templated transcription"/>
    <property type="evidence" value="ECO:0007669"/>
    <property type="project" value="TreeGrafter"/>
</dbReference>
<protein>
    <submittedName>
        <fullName evidence="5">GntR family transcriptional regulator</fullName>
    </submittedName>
</protein>
<dbReference type="Pfam" id="PF07702">
    <property type="entry name" value="UTRA"/>
    <property type="match status" value="1"/>
</dbReference>
<keyword evidence="2" id="KW-0238">DNA-binding</keyword>
<dbReference type="EMBL" id="AHAM01000289">
    <property type="protein sequence ID" value="EHK53070.1"/>
    <property type="molecule type" value="Genomic_DNA"/>
</dbReference>
<keyword evidence="6" id="KW-1185">Reference proteome</keyword>
<dbReference type="Pfam" id="PF00392">
    <property type="entry name" value="GntR"/>
    <property type="match status" value="1"/>
</dbReference>
<dbReference type="PATRIC" id="fig|1107882.3.peg.6209"/>
<evidence type="ECO:0000259" key="4">
    <source>
        <dbReference type="PROSITE" id="PS50949"/>
    </source>
</evidence>
<evidence type="ECO:0000313" key="5">
    <source>
        <dbReference type="EMBL" id="EHK53070.1"/>
    </source>
</evidence>
<keyword evidence="3" id="KW-0804">Transcription</keyword>
<dbReference type="CDD" id="cd07377">
    <property type="entry name" value="WHTH_GntR"/>
    <property type="match status" value="1"/>
</dbReference>
<dbReference type="AlphaFoldDB" id="H0I1T0"/>
<organism evidence="5 6">
    <name type="scientific">Mesorhizobium alhagi CCNWXJ12-2</name>
    <dbReference type="NCBI Taxonomy" id="1107882"/>
    <lineage>
        <taxon>Bacteria</taxon>
        <taxon>Pseudomonadati</taxon>
        <taxon>Pseudomonadota</taxon>
        <taxon>Alphaproteobacteria</taxon>
        <taxon>Hyphomicrobiales</taxon>
        <taxon>Phyllobacteriaceae</taxon>
        <taxon>Allomesorhizobium</taxon>
    </lineage>
</organism>
<dbReference type="InterPro" id="IPR000524">
    <property type="entry name" value="Tscrpt_reg_HTH_GntR"/>
</dbReference>
<accession>H0I1T0</accession>
<gene>
    <name evidence="5" type="ORF">MAXJ12_32089</name>
</gene>
<dbReference type="GO" id="GO:0003677">
    <property type="term" value="F:DNA binding"/>
    <property type="evidence" value="ECO:0007669"/>
    <property type="project" value="UniProtKB-KW"/>
</dbReference>
<dbReference type="PANTHER" id="PTHR44846:SF1">
    <property type="entry name" value="MANNOSYL-D-GLYCERATE TRANSPORT_METABOLISM SYSTEM REPRESSOR MNGR-RELATED"/>
    <property type="match status" value="1"/>
</dbReference>
<evidence type="ECO:0000313" key="6">
    <source>
        <dbReference type="Proteomes" id="UP000003250"/>
    </source>
</evidence>
<dbReference type="GO" id="GO:0003700">
    <property type="term" value="F:DNA-binding transcription factor activity"/>
    <property type="evidence" value="ECO:0007669"/>
    <property type="project" value="InterPro"/>
</dbReference>
<dbReference type="SUPFAM" id="SSF64288">
    <property type="entry name" value="Chorismate lyase-like"/>
    <property type="match status" value="1"/>
</dbReference>
<proteinExistence type="predicted"/>
<sequence>MLAEPLHCLEDPAEGRMPKYKALRDELMRDILSGAYPPGSYLPSENKLVEKYGVSRVTVRLALDLLRDAELVDGHRGKGHLVRNLKAIQDLGRLQGFGEIMAPLGVGTRSQVLSAGEVEAPSEVAQALRLERGARVVRIERLRIAANVTMSMDVSFFPLEIGAQLLKLDLANVDIFKLIETSLGIEISFADIVMDVVAPHKQMRGHLALGPDERLIRIERLSHDMNCRPIDFEYLYARPESHRFKLRVPRW</sequence>
<dbReference type="PANTHER" id="PTHR44846">
    <property type="entry name" value="MANNOSYL-D-GLYCERATE TRANSPORT/METABOLISM SYSTEM REPRESSOR MNGR-RELATED"/>
    <property type="match status" value="1"/>
</dbReference>
<dbReference type="InterPro" id="IPR036390">
    <property type="entry name" value="WH_DNA-bd_sf"/>
</dbReference>
<dbReference type="InterPro" id="IPR028978">
    <property type="entry name" value="Chorismate_lyase_/UTRA_dom_sf"/>
</dbReference>
<dbReference type="Proteomes" id="UP000003250">
    <property type="component" value="Unassembled WGS sequence"/>
</dbReference>
<evidence type="ECO:0000256" key="2">
    <source>
        <dbReference type="ARBA" id="ARBA00023125"/>
    </source>
</evidence>
<feature type="domain" description="HTH gntR-type" evidence="4">
    <location>
        <begin position="17"/>
        <end position="85"/>
    </location>
</feature>
<dbReference type="Gene3D" id="1.10.10.10">
    <property type="entry name" value="Winged helix-like DNA-binding domain superfamily/Winged helix DNA-binding domain"/>
    <property type="match status" value="1"/>
</dbReference>
<dbReference type="PRINTS" id="PR00035">
    <property type="entry name" value="HTHGNTR"/>
</dbReference>
<name>H0I1T0_9HYPH</name>
<dbReference type="SUPFAM" id="SSF46785">
    <property type="entry name" value="Winged helix' DNA-binding domain"/>
    <property type="match status" value="1"/>
</dbReference>
<dbReference type="InterPro" id="IPR036388">
    <property type="entry name" value="WH-like_DNA-bd_sf"/>
</dbReference>
<reference evidence="5 6" key="1">
    <citation type="journal article" date="2012" name="J. Bacteriol.">
        <title>Draft Genome Sequence of Mesorhizobium alhagi CCNWXJ12-2T, a Novel Salt-Resistant Species Isolated from the Desert of Northwestern China.</title>
        <authorList>
            <person name="Zhou M."/>
            <person name="Chen W."/>
            <person name="Chen H."/>
            <person name="Wei G."/>
        </authorList>
    </citation>
    <scope>NUCLEOTIDE SEQUENCE [LARGE SCALE GENOMIC DNA]</scope>
    <source>
        <strain evidence="5 6">CCNWXJ12-2</strain>
    </source>
</reference>
<dbReference type="PROSITE" id="PS50949">
    <property type="entry name" value="HTH_GNTR"/>
    <property type="match status" value="1"/>
</dbReference>
<dbReference type="InterPro" id="IPR011663">
    <property type="entry name" value="UTRA"/>
</dbReference>
<dbReference type="InterPro" id="IPR050679">
    <property type="entry name" value="Bact_HTH_transcr_reg"/>
</dbReference>
<keyword evidence="1" id="KW-0805">Transcription regulation</keyword>
<dbReference type="Gene3D" id="3.40.1410.10">
    <property type="entry name" value="Chorismate lyase-like"/>
    <property type="match status" value="1"/>
</dbReference>
<evidence type="ECO:0000256" key="1">
    <source>
        <dbReference type="ARBA" id="ARBA00023015"/>
    </source>
</evidence>
<dbReference type="SMART" id="SM00345">
    <property type="entry name" value="HTH_GNTR"/>
    <property type="match status" value="1"/>
</dbReference>